<sequence length="97" mass="10497">MKRNIQNLREGIPVFKALASETRIAIPEMLMKHGPMKMTAIAEILKITGGAITGHCKDLYEAGLITIEKRGGKHGIQKICSAVTDPLAIDVKGSMKP</sequence>
<name>A0A645HFD6_9ZZZZ</name>
<dbReference type="InterPro" id="IPR011991">
    <property type="entry name" value="ArsR-like_HTH"/>
</dbReference>
<dbReference type="InterPro" id="IPR036390">
    <property type="entry name" value="WH_DNA-bd_sf"/>
</dbReference>
<dbReference type="InterPro" id="IPR036388">
    <property type="entry name" value="WH-like_DNA-bd_sf"/>
</dbReference>
<evidence type="ECO:0000259" key="1">
    <source>
        <dbReference type="PROSITE" id="PS50987"/>
    </source>
</evidence>
<dbReference type="SMART" id="SM00418">
    <property type="entry name" value="HTH_ARSR"/>
    <property type="match status" value="1"/>
</dbReference>
<dbReference type="EMBL" id="VSSQ01092563">
    <property type="protein sequence ID" value="MPN37738.1"/>
    <property type="molecule type" value="Genomic_DNA"/>
</dbReference>
<dbReference type="Gene3D" id="1.10.10.10">
    <property type="entry name" value="Winged helix-like DNA-binding domain superfamily/Winged helix DNA-binding domain"/>
    <property type="match status" value="1"/>
</dbReference>
<dbReference type="GO" id="GO:0003700">
    <property type="term" value="F:DNA-binding transcription factor activity"/>
    <property type="evidence" value="ECO:0007669"/>
    <property type="project" value="InterPro"/>
</dbReference>
<proteinExistence type="predicted"/>
<dbReference type="SUPFAM" id="SSF46785">
    <property type="entry name" value="Winged helix' DNA-binding domain"/>
    <property type="match status" value="1"/>
</dbReference>
<reference evidence="2" key="1">
    <citation type="submission" date="2019-08" db="EMBL/GenBank/DDBJ databases">
        <authorList>
            <person name="Kucharzyk K."/>
            <person name="Murdoch R.W."/>
            <person name="Higgins S."/>
            <person name="Loffler F."/>
        </authorList>
    </citation>
    <scope>NUCLEOTIDE SEQUENCE</scope>
</reference>
<dbReference type="Pfam" id="PF01022">
    <property type="entry name" value="HTH_5"/>
    <property type="match status" value="1"/>
</dbReference>
<accession>A0A645HFD6</accession>
<protein>
    <recommendedName>
        <fullName evidence="1">HTH arsR-type domain-containing protein</fullName>
    </recommendedName>
</protein>
<evidence type="ECO:0000313" key="2">
    <source>
        <dbReference type="EMBL" id="MPN37738.1"/>
    </source>
</evidence>
<gene>
    <name evidence="2" type="ORF">SDC9_185259</name>
</gene>
<dbReference type="CDD" id="cd00090">
    <property type="entry name" value="HTH_ARSR"/>
    <property type="match status" value="1"/>
</dbReference>
<feature type="domain" description="HTH arsR-type" evidence="1">
    <location>
        <begin position="3"/>
        <end position="97"/>
    </location>
</feature>
<dbReference type="AlphaFoldDB" id="A0A645HFD6"/>
<organism evidence="2">
    <name type="scientific">bioreactor metagenome</name>
    <dbReference type="NCBI Taxonomy" id="1076179"/>
    <lineage>
        <taxon>unclassified sequences</taxon>
        <taxon>metagenomes</taxon>
        <taxon>ecological metagenomes</taxon>
    </lineage>
</organism>
<comment type="caution">
    <text evidence="2">The sequence shown here is derived from an EMBL/GenBank/DDBJ whole genome shotgun (WGS) entry which is preliminary data.</text>
</comment>
<dbReference type="InterPro" id="IPR001845">
    <property type="entry name" value="HTH_ArsR_DNA-bd_dom"/>
</dbReference>
<dbReference type="PROSITE" id="PS50987">
    <property type="entry name" value="HTH_ARSR_2"/>
    <property type="match status" value="1"/>
</dbReference>